<accession>A0A387BPG3</accession>
<dbReference type="InterPro" id="IPR011006">
    <property type="entry name" value="CheY-like_superfamily"/>
</dbReference>
<dbReference type="GO" id="GO:0016301">
    <property type="term" value="F:kinase activity"/>
    <property type="evidence" value="ECO:0007669"/>
    <property type="project" value="UniProtKB-KW"/>
</dbReference>
<dbReference type="Gene3D" id="3.30.450.40">
    <property type="match status" value="1"/>
</dbReference>
<dbReference type="PIRSF" id="PIRSF036625">
    <property type="entry name" value="GAF_ANTAR"/>
    <property type="match status" value="1"/>
</dbReference>
<protein>
    <submittedName>
        <fullName evidence="6">ANTAR domain-containing protein</fullName>
    </submittedName>
</protein>
<evidence type="ECO:0000313" key="6">
    <source>
        <dbReference type="EMBL" id="AYG04372.1"/>
    </source>
</evidence>
<feature type="domain" description="ANTAR" evidence="5">
    <location>
        <begin position="155"/>
        <end position="216"/>
    </location>
</feature>
<name>A0A387BPG3_9MICO</name>
<reference evidence="6 7" key="1">
    <citation type="submission" date="2018-09" db="EMBL/GenBank/DDBJ databases">
        <title>Genome sequencing of strain 2DFW10M-5.</title>
        <authorList>
            <person name="Heo J."/>
            <person name="Kim S.-J."/>
            <person name="Kwon S.-W."/>
        </authorList>
    </citation>
    <scope>NUCLEOTIDE SEQUENCE [LARGE SCALE GENOMIC DNA]</scope>
    <source>
        <strain evidence="6 7">2DFW10M-5</strain>
    </source>
</reference>
<dbReference type="EMBL" id="CP032624">
    <property type="protein sequence ID" value="AYG04372.1"/>
    <property type="molecule type" value="Genomic_DNA"/>
</dbReference>
<proteinExistence type="predicted"/>
<dbReference type="InterPro" id="IPR036388">
    <property type="entry name" value="WH-like_DNA-bd_sf"/>
</dbReference>
<keyword evidence="1" id="KW-0808">Transferase</keyword>
<evidence type="ECO:0000256" key="4">
    <source>
        <dbReference type="ARBA" id="ARBA00023163"/>
    </source>
</evidence>
<sequence length="229" mass="24445">MGNPDYFADLADELYALGDATRIADGIAQTGREAVGCDAAAVSLVAAGRRIQPAAGTSREAYRAEQLQGSLGEGPGRVAAEDREVVVADDLAADGRWPMWAGDVSELGFRSSLTVPLHERGRVFAVLQLYSERPAAFGAEQNAIATLLARRSSVALAAVRRTDHLKQAVDARTVIGQAEGILMERYGLDADTAFSVLRRYSQQGNVKLHDVAERVVRERELPGLGALAS</sequence>
<dbReference type="InterPro" id="IPR005561">
    <property type="entry name" value="ANTAR"/>
</dbReference>
<organism evidence="6 7">
    <name type="scientific">Gryllotalpicola protaetiae</name>
    <dbReference type="NCBI Taxonomy" id="2419771"/>
    <lineage>
        <taxon>Bacteria</taxon>
        <taxon>Bacillati</taxon>
        <taxon>Actinomycetota</taxon>
        <taxon>Actinomycetes</taxon>
        <taxon>Micrococcales</taxon>
        <taxon>Microbacteriaceae</taxon>
        <taxon>Gryllotalpicola</taxon>
    </lineage>
</organism>
<evidence type="ECO:0000259" key="5">
    <source>
        <dbReference type="PROSITE" id="PS50921"/>
    </source>
</evidence>
<dbReference type="Pfam" id="PF01590">
    <property type="entry name" value="GAF"/>
    <property type="match status" value="1"/>
</dbReference>
<dbReference type="Proteomes" id="UP000275069">
    <property type="component" value="Chromosome"/>
</dbReference>
<dbReference type="PROSITE" id="PS50921">
    <property type="entry name" value="ANTAR"/>
    <property type="match status" value="1"/>
</dbReference>
<dbReference type="OrthoDB" id="3688893at2"/>
<dbReference type="AlphaFoldDB" id="A0A387BPG3"/>
<dbReference type="Pfam" id="PF03861">
    <property type="entry name" value="ANTAR"/>
    <property type="match status" value="1"/>
</dbReference>
<gene>
    <name evidence="6" type="ORF">D7I44_13105</name>
</gene>
<evidence type="ECO:0000256" key="3">
    <source>
        <dbReference type="ARBA" id="ARBA00023015"/>
    </source>
</evidence>
<dbReference type="Gene3D" id="1.10.10.10">
    <property type="entry name" value="Winged helix-like DNA-binding domain superfamily/Winged helix DNA-binding domain"/>
    <property type="match status" value="1"/>
</dbReference>
<keyword evidence="2" id="KW-0418">Kinase</keyword>
<keyword evidence="3" id="KW-0805">Transcription regulation</keyword>
<dbReference type="SUPFAM" id="SSF55781">
    <property type="entry name" value="GAF domain-like"/>
    <property type="match status" value="1"/>
</dbReference>
<evidence type="ECO:0000256" key="1">
    <source>
        <dbReference type="ARBA" id="ARBA00022679"/>
    </source>
</evidence>
<dbReference type="InterPro" id="IPR003018">
    <property type="entry name" value="GAF"/>
</dbReference>
<keyword evidence="7" id="KW-1185">Reference proteome</keyword>
<dbReference type="GO" id="GO:0003723">
    <property type="term" value="F:RNA binding"/>
    <property type="evidence" value="ECO:0007669"/>
    <property type="project" value="InterPro"/>
</dbReference>
<dbReference type="InterPro" id="IPR029016">
    <property type="entry name" value="GAF-like_dom_sf"/>
</dbReference>
<keyword evidence="4" id="KW-0804">Transcription</keyword>
<dbReference type="SMART" id="SM01012">
    <property type="entry name" value="ANTAR"/>
    <property type="match status" value="1"/>
</dbReference>
<dbReference type="KEGG" id="gry:D7I44_13105"/>
<evidence type="ECO:0000313" key="7">
    <source>
        <dbReference type="Proteomes" id="UP000275069"/>
    </source>
</evidence>
<dbReference type="SMART" id="SM00065">
    <property type="entry name" value="GAF"/>
    <property type="match status" value="1"/>
</dbReference>
<evidence type="ECO:0000256" key="2">
    <source>
        <dbReference type="ARBA" id="ARBA00022777"/>
    </source>
</evidence>
<dbReference type="InterPro" id="IPR012074">
    <property type="entry name" value="GAF_ANTAR"/>
</dbReference>
<dbReference type="SUPFAM" id="SSF52172">
    <property type="entry name" value="CheY-like"/>
    <property type="match status" value="1"/>
</dbReference>
<dbReference type="RefSeq" id="WP_120789902.1">
    <property type="nucleotide sequence ID" value="NZ_CP032624.1"/>
</dbReference>